<protein>
    <recommendedName>
        <fullName evidence="2">Sfi1 spindle body domain-containing protein</fullName>
    </recommendedName>
</protein>
<organism evidence="1">
    <name type="scientific">Trypanosoma vivax (strain Y486)</name>
    <dbReference type="NCBI Taxonomy" id="1055687"/>
    <lineage>
        <taxon>Eukaryota</taxon>
        <taxon>Discoba</taxon>
        <taxon>Euglenozoa</taxon>
        <taxon>Kinetoplastea</taxon>
        <taxon>Metakinetoplastina</taxon>
        <taxon>Trypanosomatida</taxon>
        <taxon>Trypanosomatidae</taxon>
        <taxon>Trypanosoma</taxon>
        <taxon>Duttonella</taxon>
    </lineage>
</organism>
<reference evidence="1" key="1">
    <citation type="journal article" date="2012" name="Proc. Natl. Acad. Sci. U.S.A.">
        <title>Antigenic diversity is generated by distinct evolutionary mechanisms in African trypanosome species.</title>
        <authorList>
            <person name="Jackson A.P."/>
            <person name="Berry A."/>
            <person name="Aslett M."/>
            <person name="Allison H.C."/>
            <person name="Burton P."/>
            <person name="Vavrova-Anderson J."/>
            <person name="Brown R."/>
            <person name="Browne H."/>
            <person name="Corton N."/>
            <person name="Hauser H."/>
            <person name="Gamble J."/>
            <person name="Gilderthorp R."/>
            <person name="Marcello L."/>
            <person name="McQuillan J."/>
            <person name="Otto T.D."/>
            <person name="Quail M.A."/>
            <person name="Sanders M.J."/>
            <person name="van Tonder A."/>
            <person name="Ginger M.L."/>
            <person name="Field M.C."/>
            <person name="Barry J.D."/>
            <person name="Hertz-Fowler C."/>
            <person name="Berriman M."/>
        </authorList>
    </citation>
    <scope>NUCLEOTIDE SEQUENCE</scope>
    <source>
        <strain evidence="1">Y486</strain>
    </source>
</reference>
<evidence type="ECO:0000313" key="1">
    <source>
        <dbReference type="EMBL" id="CCC50121.1"/>
    </source>
</evidence>
<name>G0TZU3_TRYVY</name>
<dbReference type="EMBL" id="HE573024">
    <property type="protein sequence ID" value="CCC50121.1"/>
    <property type="molecule type" value="Genomic_DNA"/>
</dbReference>
<proteinExistence type="predicted"/>
<gene>
    <name evidence="1" type="ORF">TVY486_0807280</name>
</gene>
<accession>G0TZU3</accession>
<sequence>MPLEAELGNAYGSVRDKWTPLLELLALDSEVADGTPISLMIVAHVTYRSMLLSRVLHRWVRQLAVVREREHHRLFLAVEWFSRRRLFLFFRAWQWKHSERQRIAANIRSVQVYYTRRILQRAFNAWNNFVRDCWRRHGEAARLCDQNSMLVLSRSWSLWQKWSLRRLACRRLCLTWRSRTMAGWWTVWCHGVLRAKRHRLLAEVVMLHVPNAWGVECVLPKLPSIATPTAHCVPKQRFLRSRAVALVALRFYFIHWLGAAVSGRGRRLLYYESICLRIKSQADLRRMSLSYQTWLLRTVGALQLRRTSQVTLRRFFSKWCTFLSLESTCRHFVDGVRRHLRLSIVQHWTKRARLRADHRQLEGVANAFHENVRRSCQLPRCFARWRGTLRRRDEYRKLELEAYDRRIELLRDVAVNRLLDDVLLNFWKPPEFQKAAAVSATHTQLGPSHVGAAIGSSAKETAQTGPANVSWNHTDDGGGLGTSPVDAFRARLACQSVAIPLGTGSNVSRNSRTQFHADEVPVVHNNHSSAALKLDASPPNTFVRTANNERSHTEAVSLRSLGASSYISASSSTLFPVCVKEGRKLIESYRMLLATAASEHEEMAALREKLRLYKVQRRLSGSLSPLEEHTEAQLHQRLLALRHRELDRRALRAQVTQLTKQLEIRLSSSCSSA</sequence>
<dbReference type="OMA" id="ANAFHEN"/>
<evidence type="ECO:0008006" key="2">
    <source>
        <dbReference type="Google" id="ProtNLM"/>
    </source>
</evidence>
<dbReference type="AlphaFoldDB" id="G0TZU3"/>
<dbReference type="VEuPathDB" id="TriTrypDB:TvY486_0807280"/>